<evidence type="ECO:0000256" key="7">
    <source>
        <dbReference type="ARBA" id="ARBA00022692"/>
    </source>
</evidence>
<dbReference type="PANTHER" id="PTHR43867">
    <property type="entry name" value="CELLULOSE SYNTHASE CATALYTIC SUBUNIT A [UDP-FORMING]"/>
    <property type="match status" value="1"/>
</dbReference>
<feature type="transmembrane region" description="Helical" evidence="12">
    <location>
        <begin position="471"/>
        <end position="491"/>
    </location>
</feature>
<evidence type="ECO:0000256" key="5">
    <source>
        <dbReference type="ARBA" id="ARBA00022676"/>
    </source>
</evidence>
<dbReference type="Proteomes" id="UP000823886">
    <property type="component" value="Unassembled WGS sequence"/>
</dbReference>
<evidence type="ECO:0000256" key="1">
    <source>
        <dbReference type="ARBA" id="ARBA00004429"/>
    </source>
</evidence>
<keyword evidence="6 16" id="KW-0808">Transferase</keyword>
<dbReference type="Pfam" id="PF07238">
    <property type="entry name" value="PilZ"/>
    <property type="match status" value="1"/>
</dbReference>
<evidence type="ECO:0000256" key="9">
    <source>
        <dbReference type="ARBA" id="ARBA00022989"/>
    </source>
</evidence>
<evidence type="ECO:0000256" key="2">
    <source>
        <dbReference type="ARBA" id="ARBA00012539"/>
    </source>
</evidence>
<dbReference type="InterPro" id="IPR029044">
    <property type="entry name" value="Nucleotide-diphossugar_trans"/>
</dbReference>
<feature type="domain" description="Glycosyltransferase 2-like" evidence="13">
    <location>
        <begin position="93"/>
        <end position="196"/>
    </location>
</feature>
<keyword evidence="5 16" id="KW-0328">Glycosyltransferase</keyword>
<evidence type="ECO:0000259" key="14">
    <source>
        <dbReference type="Pfam" id="PF07238"/>
    </source>
</evidence>
<dbReference type="PANTHER" id="PTHR43867:SF2">
    <property type="entry name" value="CELLULOSE SYNTHASE CATALYTIC SUBUNIT A [UDP-FORMING]"/>
    <property type="match status" value="1"/>
</dbReference>
<protein>
    <recommendedName>
        <fullName evidence="2">cellulose synthase (UDP-forming)</fullName>
        <ecNumber evidence="2">2.4.1.12</ecNumber>
    </recommendedName>
</protein>
<accession>A0A9D2PMN0</accession>
<dbReference type="Pfam" id="PF13632">
    <property type="entry name" value="Glyco_trans_2_3"/>
    <property type="match status" value="1"/>
</dbReference>
<evidence type="ECO:0000256" key="3">
    <source>
        <dbReference type="ARBA" id="ARBA00022475"/>
    </source>
</evidence>
<dbReference type="GO" id="GO:0006011">
    <property type="term" value="P:UDP-alpha-D-glucose metabolic process"/>
    <property type="evidence" value="ECO:0007669"/>
    <property type="project" value="InterPro"/>
</dbReference>
<comment type="catalytic activity">
    <reaction evidence="11">
        <text>[(1-&gt;4)-beta-D-glucosyl](n) + UDP-alpha-D-glucose = [(1-&gt;4)-beta-D-glucosyl](n+1) + UDP + H(+)</text>
        <dbReference type="Rhea" id="RHEA:19929"/>
        <dbReference type="Rhea" id="RHEA-COMP:10033"/>
        <dbReference type="Rhea" id="RHEA-COMP:10034"/>
        <dbReference type="ChEBI" id="CHEBI:15378"/>
        <dbReference type="ChEBI" id="CHEBI:18246"/>
        <dbReference type="ChEBI" id="CHEBI:58223"/>
        <dbReference type="ChEBI" id="CHEBI:58885"/>
        <dbReference type="EC" id="2.4.1.12"/>
    </reaction>
</comment>
<reference evidence="16" key="1">
    <citation type="journal article" date="2021" name="PeerJ">
        <title>Extensive microbial diversity within the chicken gut microbiome revealed by metagenomics and culture.</title>
        <authorList>
            <person name="Gilroy R."/>
            <person name="Ravi A."/>
            <person name="Getino M."/>
            <person name="Pursley I."/>
            <person name="Horton D.L."/>
            <person name="Alikhan N.F."/>
            <person name="Baker D."/>
            <person name="Gharbi K."/>
            <person name="Hall N."/>
            <person name="Watson M."/>
            <person name="Adriaenssens E.M."/>
            <person name="Foster-Nyarko E."/>
            <person name="Jarju S."/>
            <person name="Secka A."/>
            <person name="Antonio M."/>
            <person name="Oren A."/>
            <person name="Chaudhuri R.R."/>
            <person name="La Ragione R."/>
            <person name="Hildebrand F."/>
            <person name="Pallen M.J."/>
        </authorList>
    </citation>
    <scope>NUCLEOTIDE SEQUENCE</scope>
    <source>
        <strain evidence="16">ChiBcec2-3848</strain>
    </source>
</reference>
<evidence type="ECO:0000256" key="4">
    <source>
        <dbReference type="ARBA" id="ARBA00022519"/>
    </source>
</evidence>
<feature type="domain" description="PilZ" evidence="14">
    <location>
        <begin position="529"/>
        <end position="625"/>
    </location>
</feature>
<keyword evidence="9 12" id="KW-1133">Transmembrane helix</keyword>
<evidence type="ECO:0000256" key="8">
    <source>
        <dbReference type="ARBA" id="ARBA00022916"/>
    </source>
</evidence>
<evidence type="ECO:0000313" key="17">
    <source>
        <dbReference type="Proteomes" id="UP000823886"/>
    </source>
</evidence>
<dbReference type="GO" id="GO:0035438">
    <property type="term" value="F:cyclic-di-GMP binding"/>
    <property type="evidence" value="ECO:0007669"/>
    <property type="project" value="InterPro"/>
</dbReference>
<dbReference type="GO" id="GO:0005886">
    <property type="term" value="C:plasma membrane"/>
    <property type="evidence" value="ECO:0007669"/>
    <property type="project" value="UniProtKB-SubCell"/>
</dbReference>
<dbReference type="GO" id="GO:0030244">
    <property type="term" value="P:cellulose biosynthetic process"/>
    <property type="evidence" value="ECO:0007669"/>
    <property type="project" value="UniProtKB-KW"/>
</dbReference>
<dbReference type="InterPro" id="IPR003919">
    <property type="entry name" value="Cell_synth_A"/>
</dbReference>
<reference evidence="16" key="2">
    <citation type="submission" date="2021-04" db="EMBL/GenBank/DDBJ databases">
        <authorList>
            <person name="Gilroy R."/>
        </authorList>
    </citation>
    <scope>NUCLEOTIDE SEQUENCE</scope>
    <source>
        <strain evidence="16">ChiBcec2-3848</strain>
    </source>
</reference>
<name>A0A9D2PMN0_9FIRM</name>
<keyword evidence="10 12" id="KW-0472">Membrane</keyword>
<evidence type="ECO:0000259" key="13">
    <source>
        <dbReference type="Pfam" id="PF00535"/>
    </source>
</evidence>
<feature type="transmembrane region" description="Helical" evidence="12">
    <location>
        <begin position="497"/>
        <end position="523"/>
    </location>
</feature>
<dbReference type="Gene3D" id="3.90.550.10">
    <property type="entry name" value="Spore Coat Polysaccharide Biosynthesis Protein SpsA, Chain A"/>
    <property type="match status" value="1"/>
</dbReference>
<dbReference type="GO" id="GO:0016760">
    <property type="term" value="F:cellulose synthase (UDP-forming) activity"/>
    <property type="evidence" value="ECO:0007669"/>
    <property type="project" value="UniProtKB-EC"/>
</dbReference>
<keyword evidence="4" id="KW-0997">Cell inner membrane</keyword>
<evidence type="ECO:0000313" key="16">
    <source>
        <dbReference type="EMBL" id="HJC62346.1"/>
    </source>
</evidence>
<evidence type="ECO:0000259" key="15">
    <source>
        <dbReference type="Pfam" id="PF13632"/>
    </source>
</evidence>
<feature type="transmembrane region" description="Helical" evidence="12">
    <location>
        <begin position="365"/>
        <end position="387"/>
    </location>
</feature>
<keyword evidence="7 12" id="KW-0812">Transmembrane</keyword>
<evidence type="ECO:0000256" key="10">
    <source>
        <dbReference type="ARBA" id="ARBA00023136"/>
    </source>
</evidence>
<dbReference type="Pfam" id="PF00535">
    <property type="entry name" value="Glycos_transf_2"/>
    <property type="match status" value="1"/>
</dbReference>
<dbReference type="SUPFAM" id="SSF141371">
    <property type="entry name" value="PilZ domain-like"/>
    <property type="match status" value="1"/>
</dbReference>
<comment type="subcellular location">
    <subcellularLocation>
        <location evidence="1">Cell inner membrane</location>
        <topology evidence="1">Multi-pass membrane protein</topology>
    </subcellularLocation>
</comment>
<keyword evidence="3" id="KW-1003">Cell membrane</keyword>
<dbReference type="CDD" id="cd06421">
    <property type="entry name" value="CESA_CelA_like"/>
    <property type="match status" value="1"/>
</dbReference>
<feature type="transmembrane region" description="Helical" evidence="12">
    <location>
        <begin position="46"/>
        <end position="68"/>
    </location>
</feature>
<dbReference type="EC" id="2.4.1.12" evidence="2"/>
<proteinExistence type="predicted"/>
<dbReference type="InterPro" id="IPR009875">
    <property type="entry name" value="PilZ_domain"/>
</dbReference>
<gene>
    <name evidence="16" type="ORF">H9753_01825</name>
</gene>
<dbReference type="InterPro" id="IPR050321">
    <property type="entry name" value="Glycosyltr_2/OpgH_subfam"/>
</dbReference>
<organism evidence="16 17">
    <name type="scientific">Candidatus Blautia merdavium</name>
    <dbReference type="NCBI Taxonomy" id="2838494"/>
    <lineage>
        <taxon>Bacteria</taxon>
        <taxon>Bacillati</taxon>
        <taxon>Bacillota</taxon>
        <taxon>Clostridia</taxon>
        <taxon>Lachnospirales</taxon>
        <taxon>Lachnospiraceae</taxon>
        <taxon>Blautia</taxon>
    </lineage>
</organism>
<dbReference type="AlphaFoldDB" id="A0A9D2PMN0"/>
<dbReference type="Gene3D" id="2.40.10.220">
    <property type="entry name" value="predicted glycosyltransferase like domains"/>
    <property type="match status" value="1"/>
</dbReference>
<dbReference type="SUPFAM" id="SSF53448">
    <property type="entry name" value="Nucleotide-diphospho-sugar transferases"/>
    <property type="match status" value="1"/>
</dbReference>
<evidence type="ECO:0000256" key="6">
    <source>
        <dbReference type="ARBA" id="ARBA00022679"/>
    </source>
</evidence>
<keyword evidence="8" id="KW-0135">Cellulose biosynthesis</keyword>
<dbReference type="InterPro" id="IPR001173">
    <property type="entry name" value="Glyco_trans_2-like"/>
</dbReference>
<comment type="caution">
    <text evidence="16">The sequence shown here is derived from an EMBL/GenBank/DDBJ whole genome shotgun (WGS) entry which is preliminary data.</text>
</comment>
<feature type="domain" description="Glycosyltransferase 2-like" evidence="15">
    <location>
        <begin position="218"/>
        <end position="391"/>
    </location>
</feature>
<dbReference type="PRINTS" id="PR01439">
    <property type="entry name" value="CELLSNTHASEA"/>
</dbReference>
<evidence type="ECO:0000256" key="12">
    <source>
        <dbReference type="SAM" id="Phobius"/>
    </source>
</evidence>
<dbReference type="EMBL" id="DWVZ01000021">
    <property type="protein sequence ID" value="HJC62346.1"/>
    <property type="molecule type" value="Genomic_DNA"/>
</dbReference>
<evidence type="ECO:0000256" key="11">
    <source>
        <dbReference type="ARBA" id="ARBA00048682"/>
    </source>
</evidence>
<feature type="transmembrane region" description="Helical" evidence="12">
    <location>
        <begin position="16"/>
        <end position="34"/>
    </location>
</feature>
<sequence>MMKYEKKITYEKKRNLILTSAMVSSVLYLLWRLFFTLPLSAGGVQLFLGILLFAAEAVTILGTFELYCSKMRSAAKSITPMDLPADLYPCVDVLIATHNEPADLLYKTVNACTFLEYPDRRKVRIYICDDGNRPEIRELADSFHIGYLACPENKHAKSGNYNYALSKTSSPLIATFDADMIPQRQFLMKTVPYFFAQEWISQNGILRKRSPEECSQVKKIGLVQTPQSFYNQDLFQFNLFMENNIPNEQDYFSREINVNRNSSNSAAYTGSNTVLLREAMETIGGFPYDTITEDFETSLRMQKEGYLTYATEEILAAGLSTTTVSGMMKQRIRWAQGVIQSIQNTNAVFTRKLPLAGRITYLNAYLYWWSFFARFIFILAPVLFALFDLQLVVCGFWDLLLFCVPAHILHQYASSYMSTNIRNLRWSQIIDTILSPYLILPVFLESIGVHQRNFKVTSKKKEQGNTANLKFMFPHLILTGLTVAAILKFLYGKYGTALIFSSVILFWLFYNLQALIFALFFMMGRKTYRQSERIAAREKVTVQVHAGEYEGMTADISEEGIAFEIEKSFYIPDDQEFSLRIETSCYQASLTARLVYMRETPSGYRYAATVKPVTERDRRQYLQIIHDRLHTHPKELDVWMTPYDELIRNVKKRLEKTLQQKRKALRIPIHQELTFSCEARAYVMDFNYHYLAVKDFSPGHWDSRSPLQLQLDAHTLYLTKPDAPQNARGIVLLKIQNLHELTDQGMELTKIAQMIREKGMECT</sequence>